<gene>
    <name evidence="7" type="ORF">ACFQNF_20255</name>
</gene>
<comment type="caution">
    <text evidence="7">The sequence shown here is derived from an EMBL/GenBank/DDBJ whole genome shotgun (WGS) entry which is preliminary data.</text>
</comment>
<evidence type="ECO:0000256" key="4">
    <source>
        <dbReference type="ARBA" id="ARBA00022989"/>
    </source>
</evidence>
<evidence type="ECO:0000313" key="8">
    <source>
        <dbReference type="Proteomes" id="UP001596473"/>
    </source>
</evidence>
<feature type="transmembrane region" description="Helical" evidence="6">
    <location>
        <begin position="97"/>
        <end position="113"/>
    </location>
</feature>
<keyword evidence="8" id="KW-1185">Reference proteome</keyword>
<sequence length="189" mass="20103">MIDTFLISTGVVAIAEIGDKTQLLALILAARFRRPLPIILGIFVATVLNHFAAGWIGQQVAGMISPLVLRWVIGLGFLAIAAWALVPDEMGEEEAQIKPYGAFVATTLAFFLAEIGDKTQVATVALALKYQPLWAVVAGTTVGMMIADVPAVFVGKWIAARMHILRYVRFVAAAVFALLGVLALLGVGS</sequence>
<evidence type="ECO:0000313" key="7">
    <source>
        <dbReference type="EMBL" id="MFC7422195.1"/>
    </source>
</evidence>
<evidence type="ECO:0000256" key="6">
    <source>
        <dbReference type="RuleBase" id="RU365102"/>
    </source>
</evidence>
<feature type="transmembrane region" description="Helical" evidence="6">
    <location>
        <begin position="68"/>
        <end position="85"/>
    </location>
</feature>
<dbReference type="EMBL" id="JBHTBQ010000046">
    <property type="protein sequence ID" value="MFC7422195.1"/>
    <property type="molecule type" value="Genomic_DNA"/>
</dbReference>
<dbReference type="InterPro" id="IPR001727">
    <property type="entry name" value="GDT1-like"/>
</dbReference>
<keyword evidence="4 6" id="KW-1133">Transmembrane helix</keyword>
<name>A0ABW2R4G5_9NEIS</name>
<protein>
    <recommendedName>
        <fullName evidence="6">GDT1 family protein</fullName>
    </recommendedName>
</protein>
<comment type="similarity">
    <text evidence="2 6">Belongs to the GDT1 family.</text>
</comment>
<dbReference type="RefSeq" id="WP_380190119.1">
    <property type="nucleotide sequence ID" value="NZ_JBHTBQ010000046.1"/>
</dbReference>
<feature type="transmembrane region" description="Helical" evidence="6">
    <location>
        <begin position="36"/>
        <end position="56"/>
    </location>
</feature>
<evidence type="ECO:0000256" key="3">
    <source>
        <dbReference type="ARBA" id="ARBA00022692"/>
    </source>
</evidence>
<evidence type="ECO:0000256" key="1">
    <source>
        <dbReference type="ARBA" id="ARBA00004141"/>
    </source>
</evidence>
<evidence type="ECO:0000256" key="5">
    <source>
        <dbReference type="ARBA" id="ARBA00023136"/>
    </source>
</evidence>
<dbReference type="Proteomes" id="UP001596473">
    <property type="component" value="Unassembled WGS sequence"/>
</dbReference>
<feature type="transmembrane region" description="Helical" evidence="6">
    <location>
        <begin position="167"/>
        <end position="187"/>
    </location>
</feature>
<keyword evidence="3 6" id="KW-0812">Transmembrane</keyword>
<comment type="subcellular location">
    <subcellularLocation>
        <location evidence="1 6">Membrane</location>
        <topology evidence="1 6">Multi-pass membrane protein</topology>
    </subcellularLocation>
</comment>
<dbReference type="PANTHER" id="PTHR12608">
    <property type="entry name" value="TRANSMEMBRANE PROTEIN HTP-1 RELATED"/>
    <property type="match status" value="1"/>
</dbReference>
<organism evidence="7 8">
    <name type="scientific">Iodobacter arcticus</name>
    <dbReference type="NCBI Taxonomy" id="590593"/>
    <lineage>
        <taxon>Bacteria</taxon>
        <taxon>Pseudomonadati</taxon>
        <taxon>Pseudomonadota</taxon>
        <taxon>Betaproteobacteria</taxon>
        <taxon>Neisseriales</taxon>
        <taxon>Chitinibacteraceae</taxon>
        <taxon>Iodobacter</taxon>
    </lineage>
</organism>
<accession>A0ABW2R4G5</accession>
<feature type="transmembrane region" description="Helical" evidence="6">
    <location>
        <begin position="133"/>
        <end position="155"/>
    </location>
</feature>
<evidence type="ECO:0000256" key="2">
    <source>
        <dbReference type="ARBA" id="ARBA00009190"/>
    </source>
</evidence>
<dbReference type="PANTHER" id="PTHR12608:SF1">
    <property type="entry name" value="TRANSMEMBRANE PROTEIN 165"/>
    <property type="match status" value="1"/>
</dbReference>
<proteinExistence type="inferred from homology"/>
<keyword evidence="5 6" id="KW-0472">Membrane</keyword>
<reference evidence="8" key="1">
    <citation type="journal article" date="2019" name="Int. J. Syst. Evol. Microbiol.">
        <title>The Global Catalogue of Microorganisms (GCM) 10K type strain sequencing project: providing services to taxonomists for standard genome sequencing and annotation.</title>
        <authorList>
            <consortium name="The Broad Institute Genomics Platform"/>
            <consortium name="The Broad Institute Genome Sequencing Center for Infectious Disease"/>
            <person name="Wu L."/>
            <person name="Ma J."/>
        </authorList>
    </citation>
    <scope>NUCLEOTIDE SEQUENCE [LARGE SCALE GENOMIC DNA]</scope>
    <source>
        <strain evidence="8">CCUG 62945</strain>
    </source>
</reference>
<dbReference type="Pfam" id="PF01169">
    <property type="entry name" value="GDT1"/>
    <property type="match status" value="2"/>
</dbReference>